<dbReference type="PANTHER" id="PTHR30290:SF38">
    <property type="entry name" value="D,D-DIPEPTIDE-BINDING PERIPLASMIC PROTEIN DDPA-RELATED"/>
    <property type="match status" value="1"/>
</dbReference>
<reference evidence="7" key="1">
    <citation type="submission" date="2012-06" db="EMBL/GenBank/DDBJ databases">
        <title>Genome analysis of multiple Granulibacter bethesdensis isolates demonstrates substantial genome diversity.</title>
        <authorList>
            <person name="Greenberg D.E."/>
            <person name="Porcella S.F."/>
            <person name="Zarember K."/>
            <person name="Zelazny A.M."/>
            <person name="Bruno D."/>
            <person name="Martens C."/>
            <person name="Barbian K.D."/>
            <person name="Jaske E."/>
            <person name="Holland S.M."/>
        </authorList>
    </citation>
    <scope>NUCLEOTIDE SEQUENCE [LARGE SCALE GENOMIC DNA]</scope>
    <source>
        <strain evidence="7">CGDNIH3</strain>
    </source>
</reference>
<evidence type="ECO:0000313" key="6">
    <source>
        <dbReference type="EMBL" id="AHJ61873.1"/>
    </source>
</evidence>
<sequence>MMLTRRACLSVTGLSVTGLAGAAALVGPDRSYAASSPRRGGTLTIAFRDDIATLDPAIGYDFQNWALIRALFCGLMDYEPGTTTLRPGLAETVSLSPDALVYRFTLRRGLRFHHGREVTAADVVYSLRRTIHPATQSPGQSFYAAIEGFGPFVAGETQELPGLSAPDPHTVVIRLSRPYAPFLHALALNFASVVPRDMVERYGADFGRHPVGCGAFRFDTWRIGQSVVLRRYEAYYEPGLPYLDRIIAEIGQETLTAMLRLERGEIDVVGDGIPPARLNAIRRDPRFQGLIGIRPRLATTYLAMNVTKPPFDTLRVRQAVAHAIDKTRIVRLINGRGEPTDQIFPRGLPGYDPSFSGPVYDPARARSLLREAGWKDGFQTDLMTAATDPNPRIAQALQQDLEAIGIRASLRVLARPAMIEAACSGTGAPLIWSGDTGWSADFPDPSDFYGPILSVAASAPGGWNWARYRNAGIDALAADADAMAAPSQAPARLKRWQAIQAAILADQPWVPLYNPLFFVPHTARIQGAEALFTDPVVTPVNFMHVYAVEG</sequence>
<comment type="subcellular location">
    <subcellularLocation>
        <location evidence="1">Periplasm</location>
    </subcellularLocation>
</comment>
<dbReference type="PANTHER" id="PTHR30290">
    <property type="entry name" value="PERIPLASMIC BINDING COMPONENT OF ABC TRANSPORTER"/>
    <property type="match status" value="1"/>
</dbReference>
<evidence type="ECO:0000313" key="7">
    <source>
        <dbReference type="Proteomes" id="UP000019438"/>
    </source>
</evidence>
<feature type="signal peptide" evidence="4">
    <location>
        <begin position="1"/>
        <end position="22"/>
    </location>
</feature>
<gene>
    <name evidence="6" type="ORF">GbCGDNIH3_0125</name>
</gene>
<dbReference type="AlphaFoldDB" id="A0AAN0RBS2"/>
<evidence type="ECO:0000259" key="5">
    <source>
        <dbReference type="Pfam" id="PF00496"/>
    </source>
</evidence>
<proteinExistence type="inferred from homology"/>
<dbReference type="GO" id="GO:0043190">
    <property type="term" value="C:ATP-binding cassette (ABC) transporter complex"/>
    <property type="evidence" value="ECO:0007669"/>
    <property type="project" value="InterPro"/>
</dbReference>
<accession>A0AAN0RBS2</accession>
<dbReference type="GO" id="GO:0015833">
    <property type="term" value="P:peptide transport"/>
    <property type="evidence" value="ECO:0007669"/>
    <property type="project" value="TreeGrafter"/>
</dbReference>
<dbReference type="GO" id="GO:0030288">
    <property type="term" value="C:outer membrane-bounded periplasmic space"/>
    <property type="evidence" value="ECO:0007669"/>
    <property type="project" value="UniProtKB-ARBA"/>
</dbReference>
<evidence type="ECO:0000256" key="3">
    <source>
        <dbReference type="ARBA" id="ARBA00022729"/>
    </source>
</evidence>
<dbReference type="PROSITE" id="PS51318">
    <property type="entry name" value="TAT"/>
    <property type="match status" value="1"/>
</dbReference>
<dbReference type="InterPro" id="IPR039424">
    <property type="entry name" value="SBP_5"/>
</dbReference>
<evidence type="ECO:0000256" key="4">
    <source>
        <dbReference type="SAM" id="SignalP"/>
    </source>
</evidence>
<dbReference type="RefSeq" id="WP_025285708.1">
    <property type="nucleotide sequence ID" value="NZ_CP003181.2"/>
</dbReference>
<evidence type="ECO:0000256" key="2">
    <source>
        <dbReference type="ARBA" id="ARBA00005695"/>
    </source>
</evidence>
<evidence type="ECO:0000256" key="1">
    <source>
        <dbReference type="ARBA" id="ARBA00004418"/>
    </source>
</evidence>
<feature type="domain" description="Solute-binding protein family 5" evidence="5">
    <location>
        <begin position="85"/>
        <end position="455"/>
    </location>
</feature>
<dbReference type="KEGG" id="gbc:GbCGDNIH3_0125"/>
<dbReference type="Gene3D" id="3.40.190.10">
    <property type="entry name" value="Periplasmic binding protein-like II"/>
    <property type="match status" value="1"/>
</dbReference>
<dbReference type="CDD" id="cd00995">
    <property type="entry name" value="PBP2_NikA_DppA_OppA_like"/>
    <property type="match status" value="1"/>
</dbReference>
<dbReference type="Gene3D" id="3.10.105.10">
    <property type="entry name" value="Dipeptide-binding Protein, Domain 3"/>
    <property type="match status" value="1"/>
</dbReference>
<keyword evidence="3 4" id="KW-0732">Signal</keyword>
<protein>
    <submittedName>
        <fullName evidence="6">Amide-urea binding protein</fullName>
    </submittedName>
</protein>
<dbReference type="InterPro" id="IPR030678">
    <property type="entry name" value="Peptide/Ni-bd"/>
</dbReference>
<dbReference type="InterPro" id="IPR000914">
    <property type="entry name" value="SBP_5_dom"/>
</dbReference>
<comment type="similarity">
    <text evidence="2">Belongs to the bacterial solute-binding protein 5 family.</text>
</comment>
<dbReference type="Pfam" id="PF00496">
    <property type="entry name" value="SBP_bac_5"/>
    <property type="match status" value="1"/>
</dbReference>
<dbReference type="PIRSF" id="PIRSF002741">
    <property type="entry name" value="MppA"/>
    <property type="match status" value="1"/>
</dbReference>
<dbReference type="SUPFAM" id="SSF53850">
    <property type="entry name" value="Periplasmic binding protein-like II"/>
    <property type="match status" value="1"/>
</dbReference>
<organism evidence="6 7">
    <name type="scientific">Granulibacter bethesdensis</name>
    <dbReference type="NCBI Taxonomy" id="364410"/>
    <lineage>
        <taxon>Bacteria</taxon>
        <taxon>Pseudomonadati</taxon>
        <taxon>Pseudomonadota</taxon>
        <taxon>Alphaproteobacteria</taxon>
        <taxon>Acetobacterales</taxon>
        <taxon>Acetobacteraceae</taxon>
        <taxon>Granulibacter</taxon>
    </lineage>
</organism>
<name>A0AAN0RBS2_9PROT</name>
<dbReference type="InterPro" id="IPR006311">
    <property type="entry name" value="TAT_signal"/>
</dbReference>
<dbReference type="Proteomes" id="UP000019438">
    <property type="component" value="Chromosome"/>
</dbReference>
<feature type="chain" id="PRO_5042851286" evidence="4">
    <location>
        <begin position="23"/>
        <end position="550"/>
    </location>
</feature>
<dbReference type="EMBL" id="CP003181">
    <property type="protein sequence ID" value="AHJ61873.1"/>
    <property type="molecule type" value="Genomic_DNA"/>
</dbReference>
<dbReference type="GO" id="GO:1904680">
    <property type="term" value="F:peptide transmembrane transporter activity"/>
    <property type="evidence" value="ECO:0007669"/>
    <property type="project" value="TreeGrafter"/>
</dbReference>